<keyword evidence="3" id="KW-0326">Glycosidase</keyword>
<dbReference type="Pfam" id="PF06439">
    <property type="entry name" value="3keto-disac_hyd"/>
    <property type="match status" value="1"/>
</dbReference>
<keyword evidence="2" id="KW-0378">Hydrolase</keyword>
<dbReference type="InterPro" id="IPR013320">
    <property type="entry name" value="ConA-like_dom_sf"/>
</dbReference>
<dbReference type="PANTHER" id="PTHR42800:SF1">
    <property type="entry name" value="EXOINULINASE INUD (AFU_ORTHOLOGUE AFUA_5G00480)"/>
    <property type="match status" value="1"/>
</dbReference>
<feature type="signal peptide" evidence="4">
    <location>
        <begin position="1"/>
        <end position="24"/>
    </location>
</feature>
<sequence length="1220" mass="125744">MHKRLAAGLTAAVLGAGLAGTGAAAPAAALGAAPVTLNSTTSPIPDVAGTSGTWTRTAQGGYTAVAPSGQNAAATSEQVIAGTARYTASVTVDSGSPYGVGALVFRATPDAGAGYAATIDPNLDRVRLFDLATGQDVVAPVSLALNTGQPYNVDVHVDGPRIYVAVDGTSRIDATDYRYESGRVGLHAFNGTVAFGTPGVRTIDANVSGWSAGEGWSATATGFRGAAPANANIRAIATGQSPTDVDFSTDIQVASPYGVGTVLFRTNAAGTTGYAAEVDPNAGRLRLYRVSDNATLGTFPAAITVNQVYRLRVTAVGSELAVYWQTDFLDPNGATPAMTATDSTAGAGHIGLGSYNGTAAFQSMTLRGLESSLQGWRTVSGLWEPDAAGLRAAPAGGTAARFIPAVASDVVASLDLTVTSPATASVVVRSGADGSGGLELRIDPGAGTAKLYNRAGSTLLHSGSLPATSFKAGQLNRVQFTARGTEASVLINGTSVLNGTVPSASGSGFALLATGTAWFQNVRGDAVDQYLNGLYQPGFHYTQNSGNSSDPNGLVFFDGEYHLFHQDRGRWAHAVSTDLLHWKQLPIALPHMAAGESWSGSAVVDATDASGLFGGGSGLIAYYTSFNHDAPNGNQSVRAAYSKDKGRSWQTVQAAPVVENPGGADGGWDFRDPKVTRDEASGKWIMVVAGGDHLRFYSSTDLLHWTFASTFGYGSWVRGGVWECPDFFELPVEGQPGVKRWVLWWSTGAVRATNGSAAQYVTGTWNGTAFTPDTPAATVLQADHGRDYYAAMSFYGTPDGRRIMIGWMSNWDYAFSPPTGRWNGQLSVPREVRLVDVPGAGLRLTQSPVVEEESLRTSTWQASDVAVSPTSGNPLAAASGRSFELEAEVGIPLSGGAASFAFGVRKGNGSTGAQQTLVTYDAGAAALTVDRGAAGRRDFTRYFAGSAADNATAPWSSTVVGTERRVKVRILVDASSVEVFGGDGTAAITSLVFPDPSSTGLSFTAAGGTARLVSVKVHQLGDTARLTGAPPSAILPPAAGNARHNLGAYAVVPGGRWEGTGAGLAGTFDKDSTAMGPATYGNVRVQATVRFGGEPFAGELLNRDLAPEKGYGGAGSVLLRSSADGSTAYYVNLDPNLRVVRVFKLSGGVFTVLASVPSNLGHGVSYALDAAVSGNRITVAVDGTQLIDVAETAPLAAGRVGVNVFDGRAAYQDVLVTALP</sequence>
<dbReference type="InterPro" id="IPR023296">
    <property type="entry name" value="Glyco_hydro_beta-prop_sf"/>
</dbReference>
<keyword evidence="4" id="KW-0732">Signal</keyword>
<dbReference type="EMBL" id="LT629779">
    <property type="protein sequence ID" value="SDS47078.1"/>
    <property type="molecule type" value="Genomic_DNA"/>
</dbReference>
<comment type="similarity">
    <text evidence="1">Belongs to the glycosyl hydrolase 32 family.</text>
</comment>
<dbReference type="GO" id="GO:0004575">
    <property type="term" value="F:sucrose alpha-glucosidase activity"/>
    <property type="evidence" value="ECO:0007669"/>
    <property type="project" value="TreeGrafter"/>
</dbReference>
<keyword evidence="9" id="KW-1185">Reference proteome</keyword>
<evidence type="ECO:0000256" key="2">
    <source>
        <dbReference type="ARBA" id="ARBA00022801"/>
    </source>
</evidence>
<evidence type="ECO:0000259" key="7">
    <source>
        <dbReference type="Pfam" id="PF08244"/>
    </source>
</evidence>
<feature type="chain" id="PRO_5009260004" evidence="4">
    <location>
        <begin position="25"/>
        <end position="1220"/>
    </location>
</feature>
<dbReference type="GO" id="GO:0005737">
    <property type="term" value="C:cytoplasm"/>
    <property type="evidence" value="ECO:0007669"/>
    <property type="project" value="TreeGrafter"/>
</dbReference>
<feature type="domain" description="Glycosyl hydrolase family 32 C-terminal" evidence="7">
    <location>
        <begin position="853"/>
        <end position="1018"/>
    </location>
</feature>
<evidence type="ECO:0000313" key="8">
    <source>
        <dbReference type="EMBL" id="SDS47078.1"/>
    </source>
</evidence>
<dbReference type="SUPFAM" id="SSF75005">
    <property type="entry name" value="Arabinanase/levansucrase/invertase"/>
    <property type="match status" value="1"/>
</dbReference>
<gene>
    <name evidence="8" type="ORF">SAMN04489743_0142</name>
</gene>
<dbReference type="Pfam" id="PF00251">
    <property type="entry name" value="Glyco_hydro_32N"/>
    <property type="match status" value="1"/>
</dbReference>
<accession>A0A1H1SGZ3</accession>
<evidence type="ECO:0000313" key="9">
    <source>
        <dbReference type="Proteomes" id="UP000198751"/>
    </source>
</evidence>
<name>A0A1H1SGZ3_9MICC</name>
<dbReference type="PANTHER" id="PTHR42800">
    <property type="entry name" value="EXOINULINASE INUD (AFU_ORTHOLOGUE AFUA_5G00480)"/>
    <property type="match status" value="1"/>
</dbReference>
<dbReference type="InterPro" id="IPR013148">
    <property type="entry name" value="Glyco_hydro_32_N"/>
</dbReference>
<proteinExistence type="inferred from homology"/>
<evidence type="ECO:0000256" key="3">
    <source>
        <dbReference type="ARBA" id="ARBA00023295"/>
    </source>
</evidence>
<dbReference type="Pfam" id="PF08244">
    <property type="entry name" value="Glyco_hydro_32C"/>
    <property type="match status" value="1"/>
</dbReference>
<dbReference type="Gene3D" id="2.60.120.560">
    <property type="entry name" value="Exo-inulinase, domain 1"/>
    <property type="match status" value="5"/>
</dbReference>
<dbReference type="InterPro" id="IPR001362">
    <property type="entry name" value="Glyco_hydro_32"/>
</dbReference>
<evidence type="ECO:0000259" key="5">
    <source>
        <dbReference type="Pfam" id="PF00251"/>
    </source>
</evidence>
<dbReference type="InterPro" id="IPR010496">
    <property type="entry name" value="AL/BT2_dom"/>
</dbReference>
<reference evidence="9" key="1">
    <citation type="submission" date="2016-10" db="EMBL/GenBank/DDBJ databases">
        <authorList>
            <person name="Varghese N."/>
            <person name="Submissions S."/>
        </authorList>
    </citation>
    <scope>NUCLEOTIDE SEQUENCE [LARGE SCALE GENOMIC DNA]</scope>
    <source>
        <strain evidence="9">IMMIB L-1606</strain>
    </source>
</reference>
<evidence type="ECO:0000259" key="6">
    <source>
        <dbReference type="Pfam" id="PF06439"/>
    </source>
</evidence>
<dbReference type="OrthoDB" id="9776657at2"/>
<evidence type="ECO:0000256" key="4">
    <source>
        <dbReference type="SAM" id="SignalP"/>
    </source>
</evidence>
<dbReference type="CDD" id="cd18622">
    <property type="entry name" value="GH32_Inu-like"/>
    <property type="match status" value="1"/>
</dbReference>
<feature type="domain" description="Glycosyl hydrolase family 32 N-terminal" evidence="5">
    <location>
        <begin position="540"/>
        <end position="846"/>
    </location>
</feature>
<feature type="domain" description="3-keto-alpha-glucoside-1,2-lyase/3-keto-2-hydroxy-glucal hydratase" evidence="6">
    <location>
        <begin position="371"/>
        <end position="523"/>
    </location>
</feature>
<dbReference type="RefSeq" id="WP_091716719.1">
    <property type="nucleotide sequence ID" value="NZ_LT629779.1"/>
</dbReference>
<organism evidence="8 9">
    <name type="scientific">Pseudarthrobacter equi</name>
    <dbReference type="NCBI Taxonomy" id="728066"/>
    <lineage>
        <taxon>Bacteria</taxon>
        <taxon>Bacillati</taxon>
        <taxon>Actinomycetota</taxon>
        <taxon>Actinomycetes</taxon>
        <taxon>Micrococcales</taxon>
        <taxon>Micrococcaceae</taxon>
        <taxon>Pseudarthrobacter</taxon>
    </lineage>
</organism>
<evidence type="ECO:0000256" key="1">
    <source>
        <dbReference type="ARBA" id="ARBA00009902"/>
    </source>
</evidence>
<dbReference type="AlphaFoldDB" id="A0A1H1SGZ3"/>
<dbReference type="InterPro" id="IPR013189">
    <property type="entry name" value="Glyco_hydro_32_C"/>
</dbReference>
<dbReference type="Gene3D" id="2.115.10.20">
    <property type="entry name" value="Glycosyl hydrolase domain, family 43"/>
    <property type="match status" value="1"/>
</dbReference>
<dbReference type="GO" id="GO:0005987">
    <property type="term" value="P:sucrose catabolic process"/>
    <property type="evidence" value="ECO:0007669"/>
    <property type="project" value="TreeGrafter"/>
</dbReference>
<dbReference type="SUPFAM" id="SSF49899">
    <property type="entry name" value="Concanavalin A-like lectins/glucanases"/>
    <property type="match status" value="1"/>
</dbReference>
<dbReference type="SMART" id="SM00640">
    <property type="entry name" value="Glyco_32"/>
    <property type="match status" value="1"/>
</dbReference>
<dbReference type="Proteomes" id="UP000198751">
    <property type="component" value="Chromosome I"/>
</dbReference>
<protein>
    <submittedName>
        <fullName evidence="8">Levanbiose-producing levanase</fullName>
    </submittedName>
</protein>